<dbReference type="Gene3D" id="1.10.287.130">
    <property type="match status" value="1"/>
</dbReference>
<dbReference type="Gene3D" id="6.10.340.10">
    <property type="match status" value="1"/>
</dbReference>
<dbReference type="EC" id="2.7.13.3" evidence="3"/>
<dbReference type="InterPro" id="IPR003594">
    <property type="entry name" value="HATPase_dom"/>
</dbReference>
<dbReference type="SUPFAM" id="SSF47384">
    <property type="entry name" value="Homodimeric domain of signal transducing histidine kinase"/>
    <property type="match status" value="1"/>
</dbReference>
<dbReference type="PANTHER" id="PTHR45453:SF1">
    <property type="entry name" value="PHOSPHATE REGULON SENSOR PROTEIN PHOR"/>
    <property type="match status" value="1"/>
</dbReference>
<name>B0MNL5_9FIRM</name>
<keyword evidence="6 10" id="KW-0418">Kinase</keyword>
<keyword evidence="4" id="KW-0597">Phosphoprotein</keyword>
<dbReference type="InterPro" id="IPR050351">
    <property type="entry name" value="BphY/WalK/GraS-like"/>
</dbReference>
<gene>
    <name evidence="10" type="ORF">EUBSIR_01422</name>
</gene>
<dbReference type="CDD" id="cd00082">
    <property type="entry name" value="HisKA"/>
    <property type="match status" value="1"/>
</dbReference>
<comment type="catalytic activity">
    <reaction evidence="1">
        <text>ATP + protein L-histidine = ADP + protein N-phospho-L-histidine.</text>
        <dbReference type="EC" id="2.7.13.3"/>
    </reaction>
</comment>
<feature type="domain" description="Histidine kinase" evidence="9">
    <location>
        <begin position="287"/>
        <end position="508"/>
    </location>
</feature>
<keyword evidence="8" id="KW-0472">Membrane</keyword>
<keyword evidence="8" id="KW-1133">Transmembrane helix</keyword>
<comment type="subcellular location">
    <subcellularLocation>
        <location evidence="2">Membrane</location>
    </subcellularLocation>
</comment>
<evidence type="ECO:0000256" key="3">
    <source>
        <dbReference type="ARBA" id="ARBA00012438"/>
    </source>
</evidence>
<dbReference type="GO" id="GO:0004721">
    <property type="term" value="F:phosphoprotein phosphatase activity"/>
    <property type="evidence" value="ECO:0007669"/>
    <property type="project" value="TreeGrafter"/>
</dbReference>
<dbReference type="Proteomes" id="UP000005326">
    <property type="component" value="Unassembled WGS sequence"/>
</dbReference>
<evidence type="ECO:0000259" key="9">
    <source>
        <dbReference type="PROSITE" id="PS50109"/>
    </source>
</evidence>
<proteinExistence type="predicted"/>
<evidence type="ECO:0000256" key="2">
    <source>
        <dbReference type="ARBA" id="ARBA00004370"/>
    </source>
</evidence>
<evidence type="ECO:0000256" key="1">
    <source>
        <dbReference type="ARBA" id="ARBA00000085"/>
    </source>
</evidence>
<keyword evidence="8" id="KW-0812">Transmembrane</keyword>
<feature type="transmembrane region" description="Helical" evidence="8">
    <location>
        <begin position="207"/>
        <end position="225"/>
    </location>
</feature>
<keyword evidence="11" id="KW-1185">Reference proteome</keyword>
<dbReference type="GO" id="GO:0016036">
    <property type="term" value="P:cellular response to phosphate starvation"/>
    <property type="evidence" value="ECO:0007669"/>
    <property type="project" value="TreeGrafter"/>
</dbReference>
<dbReference type="FunFam" id="1.10.287.130:FF:000001">
    <property type="entry name" value="Two-component sensor histidine kinase"/>
    <property type="match status" value="1"/>
</dbReference>
<dbReference type="InterPro" id="IPR004358">
    <property type="entry name" value="Sig_transdc_His_kin-like_C"/>
</dbReference>
<reference evidence="10" key="2">
    <citation type="submission" date="2014-06" db="EMBL/GenBank/DDBJ databases">
        <title>Draft genome sequence of Eubacterium siraeum (DSM 15702).</title>
        <authorList>
            <person name="Sudarsanam P."/>
            <person name="Ley R."/>
            <person name="Guruge J."/>
            <person name="Turnbaugh P.J."/>
            <person name="Mahowald M."/>
            <person name="Liep D."/>
            <person name="Gordon J."/>
        </authorList>
    </citation>
    <scope>NUCLEOTIDE SEQUENCE</scope>
    <source>
        <strain evidence="10">DSM 15702</strain>
    </source>
</reference>
<evidence type="ECO:0000256" key="4">
    <source>
        <dbReference type="ARBA" id="ARBA00022553"/>
    </source>
</evidence>
<reference evidence="10" key="1">
    <citation type="submission" date="2007-10" db="EMBL/GenBank/DDBJ databases">
        <authorList>
            <person name="Fulton L."/>
            <person name="Clifton S."/>
            <person name="Fulton B."/>
            <person name="Xu J."/>
            <person name="Minx P."/>
            <person name="Pepin K.H."/>
            <person name="Johnson M."/>
            <person name="Thiruvilangam P."/>
            <person name="Bhonagiri V."/>
            <person name="Nash W.E."/>
            <person name="Mardis E.R."/>
            <person name="Wilson R.K."/>
        </authorList>
    </citation>
    <scope>NUCLEOTIDE SEQUENCE [LARGE SCALE GENOMIC DNA]</scope>
    <source>
        <strain evidence="10">DSM 15702</strain>
    </source>
</reference>
<dbReference type="PROSITE" id="PS50109">
    <property type="entry name" value="HIS_KIN"/>
    <property type="match status" value="1"/>
</dbReference>
<dbReference type="Pfam" id="PF00512">
    <property type="entry name" value="HisKA"/>
    <property type="match status" value="1"/>
</dbReference>
<dbReference type="GO" id="GO:0000155">
    <property type="term" value="F:phosphorelay sensor kinase activity"/>
    <property type="evidence" value="ECO:0007669"/>
    <property type="project" value="InterPro"/>
</dbReference>
<evidence type="ECO:0000256" key="7">
    <source>
        <dbReference type="ARBA" id="ARBA00023012"/>
    </source>
</evidence>
<dbReference type="PANTHER" id="PTHR45453">
    <property type="entry name" value="PHOSPHATE REGULON SENSOR PROTEIN PHOR"/>
    <property type="match status" value="1"/>
</dbReference>
<dbReference type="SMART" id="SM00387">
    <property type="entry name" value="HATPase_c"/>
    <property type="match status" value="1"/>
</dbReference>
<dbReference type="AlphaFoldDB" id="B0MNL5"/>
<dbReference type="EMBL" id="ABCA03000046">
    <property type="protein sequence ID" value="EDS00727.1"/>
    <property type="molecule type" value="Genomic_DNA"/>
</dbReference>
<evidence type="ECO:0000256" key="6">
    <source>
        <dbReference type="ARBA" id="ARBA00022777"/>
    </source>
</evidence>
<dbReference type="PRINTS" id="PR00344">
    <property type="entry name" value="BCTRLSENSOR"/>
</dbReference>
<dbReference type="InterPro" id="IPR036890">
    <property type="entry name" value="HATPase_C_sf"/>
</dbReference>
<sequence>MLFTAVLSGGCNIISVHIRTGRHFSMKDRLNSIRFRSWLTFVLFSLIVIVFLYFFQVVLLSSYYEYMKIQETASAAKQIKDAWSQQPENLNSIVSDIADKQKIYIEISDSNRPYFRASSLDKSNKEVYSLITSLSPNDMKEIISGENTFFTATIPRTNNDSKAIVLIAQLDDGTESTFFKTNGIVRLYIFNYLEPLGTTTAILHSQLNLTAGIIIIVAFIMSIIFSNSISKPIINISKAALKLPQGQFDMPVKKNSFTEINELTDTLSSASVEIAKADTLRKDLMANISHDLRTPLTMIKAYAEMIRDLSGDNPEKREKHLQVIIDETDRLTSLVTDILDLSKLQSGVAELKYEKVNFSEHLGEIVPRFSLLNEIKDYNVVLNAEPDIFINADITKIDQVVYNFINNALTYTGDDKTVRVNLYHKTPTTARLEVCDSGIGIDPENLKYIWDRYYRVKKNGETHQRAKKGSGLGLSIVKGVLEMHRLNFGADSTVGVGSTFWFEFEDCNPDRVQVDEKKQKKQKNKNNAEQQ</sequence>
<evidence type="ECO:0000313" key="10">
    <source>
        <dbReference type="EMBL" id="EDS00727.1"/>
    </source>
</evidence>
<evidence type="ECO:0000313" key="11">
    <source>
        <dbReference type="Proteomes" id="UP000005326"/>
    </source>
</evidence>
<accession>B0MNL5</accession>
<dbReference type="GO" id="GO:0005886">
    <property type="term" value="C:plasma membrane"/>
    <property type="evidence" value="ECO:0007669"/>
    <property type="project" value="TreeGrafter"/>
</dbReference>
<dbReference type="InterPro" id="IPR036097">
    <property type="entry name" value="HisK_dim/P_sf"/>
</dbReference>
<dbReference type="InterPro" id="IPR003661">
    <property type="entry name" value="HisK_dim/P_dom"/>
</dbReference>
<dbReference type="SMART" id="SM00388">
    <property type="entry name" value="HisKA"/>
    <property type="match status" value="1"/>
</dbReference>
<keyword evidence="5" id="KW-0808">Transferase</keyword>
<protein>
    <recommendedName>
        <fullName evidence="3">histidine kinase</fullName>
        <ecNumber evidence="3">2.7.13.3</ecNumber>
    </recommendedName>
</protein>
<dbReference type="InterPro" id="IPR005467">
    <property type="entry name" value="His_kinase_dom"/>
</dbReference>
<organism evidence="10 11">
    <name type="scientific">[Eubacterium] siraeum DSM 15702</name>
    <dbReference type="NCBI Taxonomy" id="428128"/>
    <lineage>
        <taxon>Bacteria</taxon>
        <taxon>Bacillati</taxon>
        <taxon>Bacillota</taxon>
        <taxon>Clostridia</taxon>
        <taxon>Eubacteriales</taxon>
        <taxon>Oscillospiraceae</taxon>
        <taxon>Oscillospiraceae incertae sedis</taxon>
    </lineage>
</organism>
<dbReference type="Gene3D" id="3.30.565.10">
    <property type="entry name" value="Histidine kinase-like ATPase, C-terminal domain"/>
    <property type="match status" value="1"/>
</dbReference>
<evidence type="ECO:0000256" key="5">
    <source>
        <dbReference type="ARBA" id="ARBA00022679"/>
    </source>
</evidence>
<keyword evidence="7" id="KW-0902">Two-component regulatory system</keyword>
<feature type="transmembrane region" description="Helical" evidence="8">
    <location>
        <begin position="38"/>
        <end position="60"/>
    </location>
</feature>
<dbReference type="SUPFAM" id="SSF55874">
    <property type="entry name" value="ATPase domain of HSP90 chaperone/DNA topoisomerase II/histidine kinase"/>
    <property type="match status" value="1"/>
</dbReference>
<evidence type="ECO:0000256" key="8">
    <source>
        <dbReference type="SAM" id="Phobius"/>
    </source>
</evidence>
<comment type="caution">
    <text evidence="10">The sequence shown here is derived from an EMBL/GenBank/DDBJ whole genome shotgun (WGS) entry which is preliminary data.</text>
</comment>
<dbReference type="Pfam" id="PF02518">
    <property type="entry name" value="HATPase_c"/>
    <property type="match status" value="1"/>
</dbReference>